<dbReference type="GeneID" id="63678892"/>
<sequence length="598" mass="65236">MRPISRFQPATVYEDVPYDGAIRNVLTPSVPAIIVTAPEPSDEYLLHQVQFGSAHLAAGRDEFSGGNAMIDPQLMQLESQALLTATVNNETRLSYTEDQVRGAQEHADDDMGSHSMQTCPLAVSESDYASESDVAAQTVAESPHPMAPDLDSSGHVLSKFCLPEVIDLTTSDDSEPWSAPRSQVILAQNEHKDGKQHFLSGTVTRANTTGLDSDMGREASKARRNNLFVQGTASLPVRPSTHGNPRLASGYQPPRQQLLDDSERQDPTFDPNRPSKHAVSTPSSSMEKRRHLDLDGSAAGDGYNGKSNHLKGGETTASVGLSGVSESPFRDEAGTDYTASNNFQNCCNGGPSSNFESPEASADRQYHDERIKNFRFGSGLYGIVNYNMCPRFGQNCVHGEPLLGMSNYFRNTEANVEECAENGHVLLAPILTPRQAAMQPVPTVSLAQSYWEHTSEYGQGQHHSLPLVSPSTGVPHPTFEPGDFLRMRQEEQAKKQLVEAQVQAQQSTLRKAETESQARKLEQAQVPALALEQQLAQAEQLRQTQQLPQEEQIRQMQQSAAAQQVSHSATGYGYAPRAIKHHNSSATICDPSTIVSYG</sequence>
<dbReference type="VEuPathDB" id="FungiDB:SPBR_05708"/>
<dbReference type="AlphaFoldDB" id="A0A0C2J6R5"/>
<reference evidence="3 4" key="1">
    <citation type="journal article" date="2014" name="BMC Genomics">
        <title>Comparative genomics of the major fungal agents of human and animal Sporotrichosis: Sporothrix schenckii and Sporothrix brasiliensis.</title>
        <authorList>
            <person name="Teixeira M.M."/>
            <person name="de Almeida L.G."/>
            <person name="Kubitschek-Barreira P."/>
            <person name="Alves F.L."/>
            <person name="Kioshima E.S."/>
            <person name="Abadio A.K."/>
            <person name="Fernandes L."/>
            <person name="Derengowski L.S."/>
            <person name="Ferreira K.S."/>
            <person name="Souza R.C."/>
            <person name="Ruiz J.C."/>
            <person name="de Andrade N.C."/>
            <person name="Paes H.C."/>
            <person name="Nicola A.M."/>
            <person name="Albuquerque P."/>
            <person name="Gerber A.L."/>
            <person name="Martins V.P."/>
            <person name="Peconick L.D."/>
            <person name="Neto A.V."/>
            <person name="Chaucanez C.B."/>
            <person name="Silva P.A."/>
            <person name="Cunha O.L."/>
            <person name="de Oliveira F.F."/>
            <person name="dos Santos T.C."/>
            <person name="Barros A.L."/>
            <person name="Soares M.A."/>
            <person name="de Oliveira L.M."/>
            <person name="Marini M.M."/>
            <person name="Villalobos-Duno H."/>
            <person name="Cunha M.M."/>
            <person name="de Hoog S."/>
            <person name="da Silveira J.F."/>
            <person name="Henrissat B."/>
            <person name="Nino-Vega G.A."/>
            <person name="Cisalpino P.S."/>
            <person name="Mora-Montes H.M."/>
            <person name="Almeida S.R."/>
            <person name="Stajich J.E."/>
            <person name="Lopes-Bezerra L.M."/>
            <person name="Vasconcelos A.T."/>
            <person name="Felipe M.S."/>
        </authorList>
    </citation>
    <scope>NUCLEOTIDE SEQUENCE [LARGE SCALE GENOMIC DNA]</scope>
    <source>
        <strain evidence="3 4">5110</strain>
    </source>
</reference>
<evidence type="ECO:0000256" key="1">
    <source>
        <dbReference type="SAM" id="Coils"/>
    </source>
</evidence>
<dbReference type="EMBL" id="AWTV01000004">
    <property type="protein sequence ID" value="KIH94640.1"/>
    <property type="molecule type" value="Genomic_DNA"/>
</dbReference>
<feature type="region of interest" description="Disordered" evidence="2">
    <location>
        <begin position="228"/>
        <end position="319"/>
    </location>
</feature>
<dbReference type="HOGENOM" id="CLU_456472_0_0_1"/>
<dbReference type="RefSeq" id="XP_040622650.1">
    <property type="nucleotide sequence ID" value="XM_040763971.1"/>
</dbReference>
<accession>A0A0C2J6R5</accession>
<evidence type="ECO:0000256" key="2">
    <source>
        <dbReference type="SAM" id="MobiDB-lite"/>
    </source>
</evidence>
<organism evidence="3 4">
    <name type="scientific">Sporothrix brasiliensis 5110</name>
    <dbReference type="NCBI Taxonomy" id="1398154"/>
    <lineage>
        <taxon>Eukaryota</taxon>
        <taxon>Fungi</taxon>
        <taxon>Dikarya</taxon>
        <taxon>Ascomycota</taxon>
        <taxon>Pezizomycotina</taxon>
        <taxon>Sordariomycetes</taxon>
        <taxon>Sordariomycetidae</taxon>
        <taxon>Ophiostomatales</taxon>
        <taxon>Ophiostomataceae</taxon>
        <taxon>Sporothrix</taxon>
    </lineage>
</organism>
<keyword evidence="4" id="KW-1185">Reference proteome</keyword>
<feature type="coiled-coil region" evidence="1">
    <location>
        <begin position="495"/>
        <end position="524"/>
    </location>
</feature>
<protein>
    <submittedName>
        <fullName evidence="3">Uncharacterized protein</fullName>
    </submittedName>
</protein>
<keyword evidence="1" id="KW-0175">Coiled coil</keyword>
<proteinExistence type="predicted"/>
<dbReference type="OrthoDB" id="10364354at2759"/>
<evidence type="ECO:0000313" key="4">
    <source>
        <dbReference type="Proteomes" id="UP000031575"/>
    </source>
</evidence>
<comment type="caution">
    <text evidence="3">The sequence shown here is derived from an EMBL/GenBank/DDBJ whole genome shotgun (WGS) entry which is preliminary data.</text>
</comment>
<dbReference type="Proteomes" id="UP000031575">
    <property type="component" value="Unassembled WGS sequence"/>
</dbReference>
<name>A0A0C2J6R5_9PEZI</name>
<evidence type="ECO:0000313" key="3">
    <source>
        <dbReference type="EMBL" id="KIH94640.1"/>
    </source>
</evidence>
<gene>
    <name evidence="3" type="ORF">SPBR_05708</name>
</gene>